<proteinExistence type="predicted"/>
<dbReference type="KEGG" id="senf:GJR95_22575"/>
<evidence type="ECO:0000313" key="1">
    <source>
        <dbReference type="EMBL" id="QHV97620.1"/>
    </source>
</evidence>
<dbReference type="RefSeq" id="WP_162388031.1">
    <property type="nucleotide sequence ID" value="NZ_CP045997.1"/>
</dbReference>
<dbReference type="AlphaFoldDB" id="A0A6P1W0U7"/>
<evidence type="ECO:0000313" key="2">
    <source>
        <dbReference type="Proteomes" id="UP000464577"/>
    </source>
</evidence>
<reference evidence="1 2" key="1">
    <citation type="submission" date="2019-11" db="EMBL/GenBank/DDBJ databases">
        <title>Spirosoma endbachense sp. nov., isolated from a natural salt meadow.</title>
        <authorList>
            <person name="Rojas J."/>
            <person name="Ambika Manirajan B."/>
            <person name="Ratering S."/>
            <person name="Suarez C."/>
            <person name="Geissler-Plaum R."/>
            <person name="Schnell S."/>
        </authorList>
    </citation>
    <scope>NUCLEOTIDE SEQUENCE [LARGE SCALE GENOMIC DNA]</scope>
    <source>
        <strain evidence="1 2">I-24</strain>
    </source>
</reference>
<protein>
    <submittedName>
        <fullName evidence="1">Uncharacterized protein</fullName>
    </submittedName>
</protein>
<keyword evidence="2" id="KW-1185">Reference proteome</keyword>
<dbReference type="Proteomes" id="UP000464577">
    <property type="component" value="Chromosome"/>
</dbReference>
<accession>A0A6P1W0U7</accession>
<gene>
    <name evidence="1" type="ORF">GJR95_22575</name>
</gene>
<dbReference type="EMBL" id="CP045997">
    <property type="protein sequence ID" value="QHV97620.1"/>
    <property type="molecule type" value="Genomic_DNA"/>
</dbReference>
<organism evidence="1 2">
    <name type="scientific">Spirosoma endbachense</name>
    <dbReference type="NCBI Taxonomy" id="2666025"/>
    <lineage>
        <taxon>Bacteria</taxon>
        <taxon>Pseudomonadati</taxon>
        <taxon>Bacteroidota</taxon>
        <taxon>Cytophagia</taxon>
        <taxon>Cytophagales</taxon>
        <taxon>Cytophagaceae</taxon>
        <taxon>Spirosoma</taxon>
    </lineage>
</organism>
<sequence length="62" mass="6949">MAPTFFGKPIAVGHPQALLLLAFRKWIGQVIYYYAIISTLPNGMVQVFDPDSHFAKTGHLME</sequence>
<name>A0A6P1W0U7_9BACT</name>